<gene>
    <name evidence="1" type="ORF">NC99_12810</name>
</gene>
<comment type="caution">
    <text evidence="1">The sequence shown here is derived from an EMBL/GenBank/DDBJ whole genome shotgun (WGS) entry which is preliminary data.</text>
</comment>
<evidence type="ECO:0000313" key="1">
    <source>
        <dbReference type="EMBL" id="KOH45905.1"/>
    </source>
</evidence>
<dbReference type="Proteomes" id="UP000036958">
    <property type="component" value="Unassembled WGS sequence"/>
</dbReference>
<dbReference type="AlphaFoldDB" id="A0A0L8VBP1"/>
<dbReference type="STRING" id="1409788.NC99_12810"/>
<evidence type="ECO:0000313" key="2">
    <source>
        <dbReference type="Proteomes" id="UP000036958"/>
    </source>
</evidence>
<dbReference type="EMBL" id="LGIA01000061">
    <property type="protein sequence ID" value="KOH45905.1"/>
    <property type="molecule type" value="Genomic_DNA"/>
</dbReference>
<accession>A0A0L8VBP1</accession>
<sequence>MCKVLVFSYFGLIVFSGMDLTVRLIDDICGVKLTAWLFSHRIVFILKIHNNGQFGNKR</sequence>
<protein>
    <submittedName>
        <fullName evidence="1">Uncharacterized protein</fullName>
    </submittedName>
</protein>
<name>A0A0L8VBP1_9BACT</name>
<keyword evidence="2" id="KW-1185">Reference proteome</keyword>
<proteinExistence type="predicted"/>
<organism evidence="1 2">
    <name type="scientific">Sunxiuqinia dokdonensis</name>
    <dbReference type="NCBI Taxonomy" id="1409788"/>
    <lineage>
        <taxon>Bacteria</taxon>
        <taxon>Pseudomonadati</taxon>
        <taxon>Bacteroidota</taxon>
        <taxon>Bacteroidia</taxon>
        <taxon>Marinilabiliales</taxon>
        <taxon>Prolixibacteraceae</taxon>
        <taxon>Sunxiuqinia</taxon>
    </lineage>
</organism>
<reference evidence="2" key="1">
    <citation type="submission" date="2015-07" db="EMBL/GenBank/DDBJ databases">
        <title>Genome sequencing of Sunxiuqinia dokdonensis strain SK.</title>
        <authorList>
            <person name="Ahn S."/>
            <person name="Kim B.-C."/>
        </authorList>
    </citation>
    <scope>NUCLEOTIDE SEQUENCE [LARGE SCALE GENOMIC DNA]</scope>
    <source>
        <strain evidence="2">SK</strain>
    </source>
</reference>